<name>A0ABS1RWT0_RHOSU</name>
<dbReference type="Pfam" id="PF12686">
    <property type="entry name" value="DUF3800"/>
    <property type="match status" value="1"/>
</dbReference>
<keyword evidence="2" id="KW-1185">Reference proteome</keyword>
<accession>A0ABS1RWT0</accession>
<gene>
    <name evidence="1" type="ORF">JMM60_17365</name>
</gene>
<sequence length="275" mass="31336">MAHFTFFADESGHVTQEPGISDEVGPSQYLCMGGALIPKARESEVAERLDEIQRKFKKKKFLHAADINHVQKIYLIREILALDIDIFGVVSDKNTLGGFRTRSRGNPQQYYNRTALYLLNILGRHLRDRNIPGDAVEIVFERREHDYEQLQRYIKKVAGNPTGDDVDSIPHISASSIKARKKEDSHIFSVPDIIAHAVFSAFDRNRNNFGITESRYLRELLTSSLHESSGLKLYLIQSSKMKDICQPTSDLLREHGMFVKPRKPVQPSENLEATL</sequence>
<reference evidence="1 2" key="1">
    <citation type="submission" date="2021-01" db="EMBL/GenBank/DDBJ databases">
        <title>Draft genomes of Rhodovulum sulfidophilum.</title>
        <authorList>
            <person name="Guzman M.S."/>
        </authorList>
    </citation>
    <scope>NUCLEOTIDE SEQUENCE [LARGE SCALE GENOMIC DNA]</scope>
    <source>
        <strain evidence="1 2">AB35</strain>
    </source>
</reference>
<dbReference type="RefSeq" id="WP_202250124.1">
    <property type="nucleotide sequence ID" value="NZ_JAESJJ010000029.1"/>
</dbReference>
<protein>
    <submittedName>
        <fullName evidence="1">DUF3800 domain-containing protein</fullName>
    </submittedName>
</protein>
<dbReference type="EMBL" id="JAESJJ010000029">
    <property type="protein sequence ID" value="MBL3610533.1"/>
    <property type="molecule type" value="Genomic_DNA"/>
</dbReference>
<evidence type="ECO:0000313" key="1">
    <source>
        <dbReference type="EMBL" id="MBL3610533.1"/>
    </source>
</evidence>
<evidence type="ECO:0000313" key="2">
    <source>
        <dbReference type="Proteomes" id="UP000604473"/>
    </source>
</evidence>
<dbReference type="Proteomes" id="UP000604473">
    <property type="component" value="Unassembled WGS sequence"/>
</dbReference>
<proteinExistence type="predicted"/>
<dbReference type="InterPro" id="IPR024524">
    <property type="entry name" value="DUF3800"/>
</dbReference>
<organism evidence="1 2">
    <name type="scientific">Rhodovulum sulfidophilum</name>
    <name type="common">Rhodobacter sulfidophilus</name>
    <dbReference type="NCBI Taxonomy" id="35806"/>
    <lineage>
        <taxon>Bacteria</taxon>
        <taxon>Pseudomonadati</taxon>
        <taxon>Pseudomonadota</taxon>
        <taxon>Alphaproteobacteria</taxon>
        <taxon>Rhodobacterales</taxon>
        <taxon>Paracoccaceae</taxon>
        <taxon>Rhodovulum</taxon>
    </lineage>
</organism>
<comment type="caution">
    <text evidence="1">The sequence shown here is derived from an EMBL/GenBank/DDBJ whole genome shotgun (WGS) entry which is preliminary data.</text>
</comment>